<dbReference type="PANTHER" id="PTHR34605:SF3">
    <property type="entry name" value="P CELL-TYPE AGGLUTINATION PROTEIN MAP4-LIKE-RELATED"/>
    <property type="match status" value="1"/>
</dbReference>
<evidence type="ECO:0000313" key="5">
    <source>
        <dbReference type="Proteomes" id="UP000559027"/>
    </source>
</evidence>
<protein>
    <submittedName>
        <fullName evidence="4">Uncharacterized protein</fullName>
    </submittedName>
</protein>
<dbReference type="GO" id="GO:0003677">
    <property type="term" value="F:DNA binding"/>
    <property type="evidence" value="ECO:0007669"/>
    <property type="project" value="UniProtKB-KW"/>
</dbReference>
<comment type="caution">
    <text evidence="4">The sequence shown here is derived from an EMBL/GenBank/DDBJ whole genome shotgun (WGS) entry which is preliminary data.</text>
</comment>
<dbReference type="GO" id="GO:0015074">
    <property type="term" value="P:DNA integration"/>
    <property type="evidence" value="ECO:0007669"/>
    <property type="project" value="InterPro"/>
</dbReference>
<dbReference type="OrthoDB" id="2678913at2759"/>
<evidence type="ECO:0000313" key="4">
    <source>
        <dbReference type="EMBL" id="KAF5346190.1"/>
    </source>
</evidence>
<dbReference type="EMBL" id="JAACJO010000035">
    <property type="protein sequence ID" value="KAF5346190.1"/>
    <property type="molecule type" value="Genomic_DNA"/>
</dbReference>
<dbReference type="InterPro" id="IPR011010">
    <property type="entry name" value="DNA_brk_join_enz"/>
</dbReference>
<feature type="region of interest" description="Disordered" evidence="3">
    <location>
        <begin position="187"/>
        <end position="208"/>
    </location>
</feature>
<evidence type="ECO:0000256" key="3">
    <source>
        <dbReference type="SAM" id="MobiDB-lite"/>
    </source>
</evidence>
<dbReference type="GO" id="GO:0006310">
    <property type="term" value="P:DNA recombination"/>
    <property type="evidence" value="ECO:0007669"/>
    <property type="project" value="UniProtKB-KW"/>
</dbReference>
<keyword evidence="1" id="KW-0238">DNA-binding</keyword>
<dbReference type="Gene3D" id="1.10.150.130">
    <property type="match status" value="1"/>
</dbReference>
<dbReference type="PANTHER" id="PTHR34605">
    <property type="entry name" value="PHAGE_INTEGRASE DOMAIN-CONTAINING PROTEIN"/>
    <property type="match status" value="1"/>
</dbReference>
<accession>A0A8H5CQT4</accession>
<proteinExistence type="predicted"/>
<dbReference type="SUPFAM" id="SSF47823">
    <property type="entry name" value="lambda integrase-like, N-terminal domain"/>
    <property type="match status" value="1"/>
</dbReference>
<gene>
    <name evidence="4" type="ORF">D9756_011123</name>
</gene>
<evidence type="ECO:0000256" key="1">
    <source>
        <dbReference type="ARBA" id="ARBA00023125"/>
    </source>
</evidence>
<evidence type="ECO:0000256" key="2">
    <source>
        <dbReference type="ARBA" id="ARBA00023172"/>
    </source>
</evidence>
<dbReference type="SUPFAM" id="SSF56349">
    <property type="entry name" value="DNA breaking-rejoining enzymes"/>
    <property type="match status" value="1"/>
</dbReference>
<dbReference type="Proteomes" id="UP000559027">
    <property type="component" value="Unassembled WGS sequence"/>
</dbReference>
<sequence length="570" mass="64183">MSSWWLTQLSSPSPWFTQRNIPGAKPVADFAAYSDASSEIGIAITIGNRWRAWRLIPGWKQNNRDIGWAEAVRFYFLVASILLEKENIEFRVYGDNKGVVEGWWNGRSKNRPTNEVFKLIHDLTFTKDSTVLTCYVPSKENPADKPSRGIYPPTALLLPAVNIPASLQNFVIDFDAPLRKIECHLTTTNNQSIPKPKPDHTNKHKLSPNTRENHLLSRHADELRKWLPVNATPHTPGASLPDPELDRIRSLREQAWDESTRICYGASLLVFHVFCDSKDIPEDHRAPAPHSLIASFITALAGCYSGSTITNYVSGVRAWHLLHAMKWEADKADIDILIRAAEKTAPASVKRPRRDPYTVDYIISLRKHLTLNKPLHAAIFACLTTAFYGSARLGELTVPTLKSFDPSRHVKSTDGLVSTVLHIPKTKAAPIDGEDIYWVKQDDDSDPHAALDNHLHVNQPNPTEHLFSYTHNDKRRPLTKKIFLSTISSVAQSANLPTRKGHAICIGSTLEYLLRGTPFEVMKAKGRWASDAFSIYLSRHAQILAPYMQSKPELHTTFLQLTVPTLCNRR</sequence>
<dbReference type="Gene3D" id="1.10.443.10">
    <property type="entry name" value="Intergrase catalytic core"/>
    <property type="match status" value="1"/>
</dbReference>
<organism evidence="4 5">
    <name type="scientific">Leucocoprinus leucothites</name>
    <dbReference type="NCBI Taxonomy" id="201217"/>
    <lineage>
        <taxon>Eukaryota</taxon>
        <taxon>Fungi</taxon>
        <taxon>Dikarya</taxon>
        <taxon>Basidiomycota</taxon>
        <taxon>Agaricomycotina</taxon>
        <taxon>Agaricomycetes</taxon>
        <taxon>Agaricomycetidae</taxon>
        <taxon>Agaricales</taxon>
        <taxon>Agaricineae</taxon>
        <taxon>Agaricaceae</taxon>
        <taxon>Leucocoprinus</taxon>
    </lineage>
</organism>
<dbReference type="AlphaFoldDB" id="A0A8H5CQT4"/>
<dbReference type="InterPro" id="IPR010998">
    <property type="entry name" value="Integrase_recombinase_N"/>
</dbReference>
<name>A0A8H5CQT4_9AGAR</name>
<keyword evidence="2" id="KW-0233">DNA recombination</keyword>
<keyword evidence="5" id="KW-1185">Reference proteome</keyword>
<dbReference type="InterPro" id="IPR052925">
    <property type="entry name" value="Phage_Integrase-like_Recomb"/>
</dbReference>
<dbReference type="InterPro" id="IPR013762">
    <property type="entry name" value="Integrase-like_cat_sf"/>
</dbReference>
<reference evidence="4 5" key="1">
    <citation type="journal article" date="2020" name="ISME J.">
        <title>Uncovering the hidden diversity of litter-decomposition mechanisms in mushroom-forming fungi.</title>
        <authorList>
            <person name="Floudas D."/>
            <person name="Bentzer J."/>
            <person name="Ahren D."/>
            <person name="Johansson T."/>
            <person name="Persson P."/>
            <person name="Tunlid A."/>
        </authorList>
    </citation>
    <scope>NUCLEOTIDE SEQUENCE [LARGE SCALE GENOMIC DNA]</scope>
    <source>
        <strain evidence="4 5">CBS 146.42</strain>
    </source>
</reference>